<dbReference type="Proteomes" id="UP000092809">
    <property type="component" value="Chromosome I"/>
</dbReference>
<keyword evidence="4 8" id="KW-0689">Ribosomal protein</keyword>
<proteinExistence type="inferred from homology"/>
<dbReference type="InterPro" id="IPR000630">
    <property type="entry name" value="Ribosomal_uS8"/>
</dbReference>
<dbReference type="FunFam" id="3.30.1490.10:FF:000001">
    <property type="entry name" value="30S ribosomal protein S8"/>
    <property type="match status" value="1"/>
</dbReference>
<keyword evidence="5 8" id="KW-0687">Ribonucleoprotein</keyword>
<organism evidence="10 11">
    <name type="scientific">secondary endosymbiont of Trabutina mannipara</name>
    <dbReference type="NCBI Taxonomy" id="1835721"/>
    <lineage>
        <taxon>Bacteria</taxon>
        <taxon>Pseudomonadati</taxon>
        <taxon>Pseudomonadota</taxon>
        <taxon>Gammaproteobacteria</taxon>
        <taxon>Enterobacterales</taxon>
        <taxon>Enterobacteriaceae</taxon>
    </lineage>
</organism>
<dbReference type="GO" id="GO:0005737">
    <property type="term" value="C:cytoplasm"/>
    <property type="evidence" value="ECO:0007669"/>
    <property type="project" value="UniProtKB-ARBA"/>
</dbReference>
<dbReference type="PATRIC" id="fig|1835721.3.peg.243"/>
<protein>
    <recommendedName>
        <fullName evidence="6 8">Small ribosomal subunit protein uS8</fullName>
    </recommendedName>
</protein>
<dbReference type="EMBL" id="LT594522">
    <property type="protein sequence ID" value="SBT82099.1"/>
    <property type="molecule type" value="Genomic_DNA"/>
</dbReference>
<dbReference type="InterPro" id="IPR035987">
    <property type="entry name" value="Ribosomal_uS8_sf"/>
</dbReference>
<evidence type="ECO:0000256" key="3">
    <source>
        <dbReference type="ARBA" id="ARBA00022884"/>
    </source>
</evidence>
<evidence type="ECO:0000256" key="1">
    <source>
        <dbReference type="ARBA" id="ARBA00006471"/>
    </source>
</evidence>
<evidence type="ECO:0000256" key="7">
    <source>
        <dbReference type="ARBA" id="ARBA00046740"/>
    </source>
</evidence>
<dbReference type="GO" id="GO:0006412">
    <property type="term" value="P:translation"/>
    <property type="evidence" value="ECO:0007669"/>
    <property type="project" value="UniProtKB-UniRule"/>
</dbReference>
<reference evidence="11" key="1">
    <citation type="submission" date="2016-06" db="EMBL/GenBank/DDBJ databases">
        <authorList>
            <person name="Szabo Gitta"/>
        </authorList>
    </citation>
    <scope>NUCLEOTIDE SEQUENCE [LARGE SCALE GENOMIC DNA]</scope>
</reference>
<comment type="subunit">
    <text evidence="7 8">Part of the 30S ribosomal subunit. Contacts proteins S5 and S12.</text>
</comment>
<dbReference type="GO" id="GO:0003735">
    <property type="term" value="F:structural constituent of ribosome"/>
    <property type="evidence" value="ECO:0007669"/>
    <property type="project" value="InterPro"/>
</dbReference>
<comment type="function">
    <text evidence="8">One of the primary rRNA binding proteins, it binds directly to 16S rRNA central domain where it helps coordinate assembly of the platform of the 30S subunit.</text>
</comment>
<evidence type="ECO:0000256" key="2">
    <source>
        <dbReference type="ARBA" id="ARBA00022730"/>
    </source>
</evidence>
<dbReference type="OrthoDB" id="9802617at2"/>
<dbReference type="KEGG" id="senm:TRABTM_A_02600"/>
<keyword evidence="2 8" id="KW-0699">rRNA-binding</keyword>
<gene>
    <name evidence="8 10" type="primary">rpsH</name>
    <name evidence="10" type="ORF">TRABTM_A_02600</name>
</gene>
<dbReference type="SUPFAM" id="SSF56047">
    <property type="entry name" value="Ribosomal protein S8"/>
    <property type="match status" value="1"/>
</dbReference>
<name>A0A1C3L4F1_9ENTR</name>
<dbReference type="GO" id="GO:1990904">
    <property type="term" value="C:ribonucleoprotein complex"/>
    <property type="evidence" value="ECO:0007669"/>
    <property type="project" value="UniProtKB-KW"/>
</dbReference>
<evidence type="ECO:0000256" key="9">
    <source>
        <dbReference type="RuleBase" id="RU003660"/>
    </source>
</evidence>
<dbReference type="RefSeq" id="WP_083172565.1">
    <property type="nucleotide sequence ID" value="NZ_LT594522.1"/>
</dbReference>
<dbReference type="Gene3D" id="3.30.1370.30">
    <property type="match status" value="1"/>
</dbReference>
<dbReference type="HAMAP" id="MF_01302_B">
    <property type="entry name" value="Ribosomal_uS8_B"/>
    <property type="match status" value="1"/>
</dbReference>
<dbReference type="AlphaFoldDB" id="A0A1C3L4F1"/>
<evidence type="ECO:0000256" key="6">
    <source>
        <dbReference type="ARBA" id="ARBA00035258"/>
    </source>
</evidence>
<dbReference type="GO" id="GO:0005840">
    <property type="term" value="C:ribosome"/>
    <property type="evidence" value="ECO:0007669"/>
    <property type="project" value="UniProtKB-KW"/>
</dbReference>
<dbReference type="GO" id="GO:0019843">
    <property type="term" value="F:rRNA binding"/>
    <property type="evidence" value="ECO:0007669"/>
    <property type="project" value="UniProtKB-UniRule"/>
</dbReference>
<accession>A0A1C3L4F1</accession>
<sequence length="130" mass="14347">MSMQDPIADMLTRIRNGQIAKKTAVYIPNSKVKLAIANLLKEEGFIDNYKVLGSTKLKLEIILKYFKGKPVLENIQRISRPGRRIYNKKNKLPKVMAGMGVAVISSSLGIITDRAARKAGIGGEVICYIA</sequence>
<dbReference type="FunFam" id="3.30.1370.30:FF:000002">
    <property type="entry name" value="30S ribosomal protein S8"/>
    <property type="match status" value="1"/>
</dbReference>
<evidence type="ECO:0000313" key="10">
    <source>
        <dbReference type="EMBL" id="SBT82099.1"/>
    </source>
</evidence>
<evidence type="ECO:0000256" key="5">
    <source>
        <dbReference type="ARBA" id="ARBA00023274"/>
    </source>
</evidence>
<dbReference type="Pfam" id="PF00410">
    <property type="entry name" value="Ribosomal_S8"/>
    <property type="match status" value="1"/>
</dbReference>
<dbReference type="InterPro" id="IPR047863">
    <property type="entry name" value="Ribosomal_uS8_CS"/>
</dbReference>
<dbReference type="PANTHER" id="PTHR11758">
    <property type="entry name" value="40S RIBOSOMAL PROTEIN S15A"/>
    <property type="match status" value="1"/>
</dbReference>
<keyword evidence="11" id="KW-1185">Reference proteome</keyword>
<dbReference type="Gene3D" id="3.30.1490.10">
    <property type="match status" value="1"/>
</dbReference>
<comment type="similarity">
    <text evidence="1 8 9">Belongs to the universal ribosomal protein uS8 family.</text>
</comment>
<dbReference type="PROSITE" id="PS00053">
    <property type="entry name" value="RIBOSOMAL_S8"/>
    <property type="match status" value="1"/>
</dbReference>
<evidence type="ECO:0000256" key="4">
    <source>
        <dbReference type="ARBA" id="ARBA00022980"/>
    </source>
</evidence>
<evidence type="ECO:0000256" key="8">
    <source>
        <dbReference type="HAMAP-Rule" id="MF_01302"/>
    </source>
</evidence>
<dbReference type="NCBIfam" id="NF001109">
    <property type="entry name" value="PRK00136.1"/>
    <property type="match status" value="1"/>
</dbReference>
<dbReference type="STRING" id="1835721.TRABTM_A_02600"/>
<evidence type="ECO:0000313" key="11">
    <source>
        <dbReference type="Proteomes" id="UP000092809"/>
    </source>
</evidence>
<keyword evidence="3 8" id="KW-0694">RNA-binding</keyword>